<feature type="region of interest" description="Disordered" evidence="1">
    <location>
        <begin position="175"/>
        <end position="201"/>
    </location>
</feature>
<dbReference type="AlphaFoldDB" id="A0A915HTX9"/>
<evidence type="ECO:0000256" key="1">
    <source>
        <dbReference type="SAM" id="MobiDB-lite"/>
    </source>
</evidence>
<feature type="region of interest" description="Disordered" evidence="1">
    <location>
        <begin position="1"/>
        <end position="91"/>
    </location>
</feature>
<dbReference type="Proteomes" id="UP000887565">
    <property type="component" value="Unplaced"/>
</dbReference>
<accession>A0A915HTX9</accession>
<dbReference type="WBParaSite" id="nRc.2.0.1.t04845-RA">
    <property type="protein sequence ID" value="nRc.2.0.1.t04845-RA"/>
    <property type="gene ID" value="nRc.2.0.1.g04845"/>
</dbReference>
<feature type="compositionally biased region" description="Basic and acidic residues" evidence="1">
    <location>
        <begin position="62"/>
        <end position="83"/>
    </location>
</feature>
<protein>
    <submittedName>
        <fullName evidence="3">Uncharacterized protein</fullName>
    </submittedName>
</protein>
<proteinExistence type="predicted"/>
<organism evidence="2 3">
    <name type="scientific">Romanomermis culicivorax</name>
    <name type="common">Nematode worm</name>
    <dbReference type="NCBI Taxonomy" id="13658"/>
    <lineage>
        <taxon>Eukaryota</taxon>
        <taxon>Metazoa</taxon>
        <taxon>Ecdysozoa</taxon>
        <taxon>Nematoda</taxon>
        <taxon>Enoplea</taxon>
        <taxon>Dorylaimia</taxon>
        <taxon>Mermithida</taxon>
        <taxon>Mermithoidea</taxon>
        <taxon>Mermithidae</taxon>
        <taxon>Romanomermis</taxon>
    </lineage>
</organism>
<keyword evidence="2" id="KW-1185">Reference proteome</keyword>
<feature type="compositionally biased region" description="Low complexity" evidence="1">
    <location>
        <begin position="35"/>
        <end position="52"/>
    </location>
</feature>
<name>A0A915HTX9_ROMCU</name>
<sequence>MLNERTTCRHEQHPQQKARETAAQTTSKTGATSQPKVTTTKTAALAKQTPPAHQSDSYCSHQESHHPDDRHQRGDDAPLHHTQNEQTHQVHSTGFYQQAYQHSFRRSPLKLTDYISPLQRDAEIQRCLEALKNPPKMVFKVLLPPPPPMDVEQATSSTTSLPPRATLLPPTALTSARPTAISHTTSLPPTAPTSVPSTMPAQPSLVITTRPVVRAAAPAGTMQSLEPCLQSEATRLPNYTNFRTTDSRHCITLASPCYPPPINPSVEFLSPQILHKMVLINFFSGLEVRITMAIHIHTTNAWLAL</sequence>
<feature type="compositionally biased region" description="Basic and acidic residues" evidence="1">
    <location>
        <begin position="1"/>
        <end position="20"/>
    </location>
</feature>
<evidence type="ECO:0000313" key="2">
    <source>
        <dbReference type="Proteomes" id="UP000887565"/>
    </source>
</evidence>
<feature type="compositionally biased region" description="Polar residues" evidence="1">
    <location>
        <begin position="181"/>
        <end position="201"/>
    </location>
</feature>
<reference evidence="3" key="1">
    <citation type="submission" date="2022-11" db="UniProtKB">
        <authorList>
            <consortium name="WormBaseParasite"/>
        </authorList>
    </citation>
    <scope>IDENTIFICATION</scope>
</reference>
<evidence type="ECO:0000313" key="3">
    <source>
        <dbReference type="WBParaSite" id="nRc.2.0.1.t04845-RA"/>
    </source>
</evidence>
<feature type="compositionally biased region" description="Polar residues" evidence="1">
    <location>
        <begin position="22"/>
        <end position="34"/>
    </location>
</feature>